<protein>
    <submittedName>
        <fullName evidence="1">Uncharacterized protein</fullName>
    </submittedName>
</protein>
<dbReference type="Proteomes" id="UP000077266">
    <property type="component" value="Unassembled WGS sequence"/>
</dbReference>
<dbReference type="AlphaFoldDB" id="A0A165B2T4"/>
<dbReference type="InParanoid" id="A0A165B2T4"/>
<organism evidence="1 2">
    <name type="scientific">Exidia glandulosa HHB12029</name>
    <dbReference type="NCBI Taxonomy" id="1314781"/>
    <lineage>
        <taxon>Eukaryota</taxon>
        <taxon>Fungi</taxon>
        <taxon>Dikarya</taxon>
        <taxon>Basidiomycota</taxon>
        <taxon>Agaricomycotina</taxon>
        <taxon>Agaricomycetes</taxon>
        <taxon>Auriculariales</taxon>
        <taxon>Exidiaceae</taxon>
        <taxon>Exidia</taxon>
    </lineage>
</organism>
<gene>
    <name evidence="1" type="ORF">EXIGLDRAFT_453626</name>
</gene>
<proteinExistence type="predicted"/>
<keyword evidence="2" id="KW-1185">Reference proteome</keyword>
<accession>A0A165B2T4</accession>
<sequence length="56" mass="6075">MSYTRRFLTTGQSTGVTVLSCSLARCIACVNSLRHVSSVRSGFMLSRALSLVLHLS</sequence>
<dbReference type="PROSITE" id="PS51257">
    <property type="entry name" value="PROKAR_LIPOPROTEIN"/>
    <property type="match status" value="1"/>
</dbReference>
<evidence type="ECO:0000313" key="2">
    <source>
        <dbReference type="Proteomes" id="UP000077266"/>
    </source>
</evidence>
<dbReference type="EMBL" id="KV426573">
    <property type="protein sequence ID" value="KZV79718.1"/>
    <property type="molecule type" value="Genomic_DNA"/>
</dbReference>
<reference evidence="1 2" key="1">
    <citation type="journal article" date="2016" name="Mol. Biol. Evol.">
        <title>Comparative Genomics of Early-Diverging Mushroom-Forming Fungi Provides Insights into the Origins of Lignocellulose Decay Capabilities.</title>
        <authorList>
            <person name="Nagy L.G."/>
            <person name="Riley R."/>
            <person name="Tritt A."/>
            <person name="Adam C."/>
            <person name="Daum C."/>
            <person name="Floudas D."/>
            <person name="Sun H."/>
            <person name="Yadav J.S."/>
            <person name="Pangilinan J."/>
            <person name="Larsson K.H."/>
            <person name="Matsuura K."/>
            <person name="Barry K."/>
            <person name="Labutti K."/>
            <person name="Kuo R."/>
            <person name="Ohm R.A."/>
            <person name="Bhattacharya S.S."/>
            <person name="Shirouzu T."/>
            <person name="Yoshinaga Y."/>
            <person name="Martin F.M."/>
            <person name="Grigoriev I.V."/>
            <person name="Hibbett D.S."/>
        </authorList>
    </citation>
    <scope>NUCLEOTIDE SEQUENCE [LARGE SCALE GENOMIC DNA]</scope>
    <source>
        <strain evidence="1 2">HHB12029</strain>
    </source>
</reference>
<evidence type="ECO:0000313" key="1">
    <source>
        <dbReference type="EMBL" id="KZV79718.1"/>
    </source>
</evidence>
<name>A0A165B2T4_EXIGL</name>